<dbReference type="OrthoDB" id="9793162at2"/>
<dbReference type="GO" id="GO:0000175">
    <property type="term" value="F:3'-5'-RNA exonuclease activity"/>
    <property type="evidence" value="ECO:0007669"/>
    <property type="project" value="TreeGrafter"/>
</dbReference>
<accession>A0A1Q2D8T7</accession>
<organism evidence="1 2">
    <name type="scientific">Vagococcus penaei</name>
    <dbReference type="NCBI Taxonomy" id="633807"/>
    <lineage>
        <taxon>Bacteria</taxon>
        <taxon>Bacillati</taxon>
        <taxon>Bacillota</taxon>
        <taxon>Bacilli</taxon>
        <taxon>Lactobacillales</taxon>
        <taxon>Enterococcaceae</taxon>
        <taxon>Vagococcus</taxon>
    </lineage>
</organism>
<dbReference type="InterPro" id="IPR005135">
    <property type="entry name" value="Endo/exonuclease/phosphatase"/>
</dbReference>
<dbReference type="Pfam" id="PF03372">
    <property type="entry name" value="Exo_endo_phos"/>
    <property type="match status" value="1"/>
</dbReference>
<dbReference type="KEGG" id="vpi:BW732_08700"/>
<dbReference type="EMBL" id="CP019609">
    <property type="protein sequence ID" value="AQP54814.1"/>
    <property type="molecule type" value="Genomic_DNA"/>
</dbReference>
<name>A0A1Q2D8T7_9ENTE</name>
<evidence type="ECO:0000313" key="2">
    <source>
        <dbReference type="Proteomes" id="UP000188246"/>
    </source>
</evidence>
<dbReference type="SUPFAM" id="SSF56219">
    <property type="entry name" value="DNase I-like"/>
    <property type="match status" value="1"/>
</dbReference>
<dbReference type="Gene3D" id="3.60.10.10">
    <property type="entry name" value="Endonuclease/exonuclease/phosphatase"/>
    <property type="match status" value="1"/>
</dbReference>
<dbReference type="AlphaFoldDB" id="A0A1Q2D8T7"/>
<evidence type="ECO:0000313" key="1">
    <source>
        <dbReference type="EMBL" id="AQP54814.1"/>
    </source>
</evidence>
<keyword evidence="1" id="KW-0540">Nuclease</keyword>
<keyword evidence="2" id="KW-1185">Reference proteome</keyword>
<reference evidence="1 2" key="1">
    <citation type="journal article" date="2010" name="Int. J. Syst. Evol. Microbiol.">
        <title>Vagococcus penaei sp. nov., isolated from spoilage microbiota of cooked shrimp (Penaeus vannamei).</title>
        <authorList>
            <person name="Jaffres E."/>
            <person name="Prevost H."/>
            <person name="Rossero A."/>
            <person name="Joffraud J.J."/>
            <person name="Dousset X."/>
        </authorList>
    </citation>
    <scope>NUCLEOTIDE SEQUENCE [LARGE SCALE GENOMIC DNA]</scope>
    <source>
        <strain evidence="1 2">CD276</strain>
    </source>
</reference>
<dbReference type="InterPro" id="IPR036691">
    <property type="entry name" value="Endo/exonu/phosph_ase_sf"/>
</dbReference>
<gene>
    <name evidence="1" type="ORF">BW732_08700</name>
</gene>
<keyword evidence="1" id="KW-0255">Endonuclease</keyword>
<protein>
    <submittedName>
        <fullName evidence="1">Endonuclease</fullName>
    </submittedName>
</protein>
<dbReference type="PANTHER" id="PTHR12121">
    <property type="entry name" value="CARBON CATABOLITE REPRESSOR PROTEIN 4"/>
    <property type="match status" value="1"/>
</dbReference>
<proteinExistence type="predicted"/>
<dbReference type="PANTHER" id="PTHR12121:SF36">
    <property type="entry name" value="ENDONUCLEASE_EXONUCLEASE_PHOSPHATASE DOMAIN-CONTAINING PROTEIN"/>
    <property type="match status" value="1"/>
</dbReference>
<sequence>MRIATYNVRVDTEEDGRWSWNYRQPYVSDVLNYYQWDILGLQELLPNQYQDSQLANYHAIYAERDGDGLGEGLAIYYQQAIFEQIETGHFWLSDTPDRPSIHPEAGCRRLAVWGLLYHRESQKTFLVINTHLDHVSSTARKAGVSVLLTQLAKKIDKYPTILLGDFNGELDEALHDELKKRFTYPPEVGDQRRYGPKGTFQGFNYEIAWQELEQIDFILLKNIDCLTYATLTDSCDRRFPSDHFPVVAKIKL</sequence>
<dbReference type="CDD" id="cd09083">
    <property type="entry name" value="EEP-1"/>
    <property type="match status" value="1"/>
</dbReference>
<dbReference type="GO" id="GO:0004519">
    <property type="term" value="F:endonuclease activity"/>
    <property type="evidence" value="ECO:0007669"/>
    <property type="project" value="UniProtKB-KW"/>
</dbReference>
<dbReference type="Proteomes" id="UP000188246">
    <property type="component" value="Chromosome"/>
</dbReference>
<dbReference type="InterPro" id="IPR050410">
    <property type="entry name" value="CCR4/nocturin_mRNA_transcr"/>
</dbReference>
<keyword evidence="1" id="KW-0378">Hydrolase</keyword>
<dbReference type="STRING" id="633807.BW732_08700"/>